<feature type="non-terminal residue" evidence="2">
    <location>
        <position position="108"/>
    </location>
</feature>
<proteinExistence type="predicted"/>
<dbReference type="EMBL" id="NHTK01004371">
    <property type="protein sequence ID" value="PPQ87083.1"/>
    <property type="molecule type" value="Genomic_DNA"/>
</dbReference>
<keyword evidence="3" id="KW-1185">Reference proteome</keyword>
<sequence>MTQQITNDNTTNQYDIDFPPLQSPAGRTRTRRLTRKAMTPYPLPGAANPSTKSIKRGKGTKASIKNKPPTRPGGNNDTTSNEIEIEPMKETTNLVETRSKGDAEVATP</sequence>
<gene>
    <name evidence="2" type="ORF">CVT24_012409</name>
</gene>
<evidence type="ECO:0000313" key="2">
    <source>
        <dbReference type="EMBL" id="PPQ87083.1"/>
    </source>
</evidence>
<accession>A0A409X8G5</accession>
<organism evidence="2 3">
    <name type="scientific">Panaeolus cyanescens</name>
    <dbReference type="NCBI Taxonomy" id="181874"/>
    <lineage>
        <taxon>Eukaryota</taxon>
        <taxon>Fungi</taxon>
        <taxon>Dikarya</taxon>
        <taxon>Basidiomycota</taxon>
        <taxon>Agaricomycotina</taxon>
        <taxon>Agaricomycetes</taxon>
        <taxon>Agaricomycetidae</taxon>
        <taxon>Agaricales</taxon>
        <taxon>Agaricineae</taxon>
        <taxon>Galeropsidaceae</taxon>
        <taxon>Panaeolus</taxon>
    </lineage>
</organism>
<evidence type="ECO:0000313" key="3">
    <source>
        <dbReference type="Proteomes" id="UP000284842"/>
    </source>
</evidence>
<dbReference type="InParanoid" id="A0A409X8G5"/>
<reference evidence="2 3" key="1">
    <citation type="journal article" date="2018" name="Evol. Lett.">
        <title>Horizontal gene cluster transfer increased hallucinogenic mushroom diversity.</title>
        <authorList>
            <person name="Reynolds H.T."/>
            <person name="Vijayakumar V."/>
            <person name="Gluck-Thaler E."/>
            <person name="Korotkin H.B."/>
            <person name="Matheny P.B."/>
            <person name="Slot J.C."/>
        </authorList>
    </citation>
    <scope>NUCLEOTIDE SEQUENCE [LARGE SCALE GENOMIC DNA]</scope>
    <source>
        <strain evidence="2 3">2629</strain>
    </source>
</reference>
<feature type="compositionally biased region" description="Low complexity" evidence="1">
    <location>
        <begin position="1"/>
        <end position="17"/>
    </location>
</feature>
<comment type="caution">
    <text evidence="2">The sequence shown here is derived from an EMBL/GenBank/DDBJ whole genome shotgun (WGS) entry which is preliminary data.</text>
</comment>
<feature type="compositionally biased region" description="Basic and acidic residues" evidence="1">
    <location>
        <begin position="97"/>
        <end position="108"/>
    </location>
</feature>
<protein>
    <submittedName>
        <fullName evidence="2">Uncharacterized protein</fullName>
    </submittedName>
</protein>
<feature type="region of interest" description="Disordered" evidence="1">
    <location>
        <begin position="1"/>
        <end position="108"/>
    </location>
</feature>
<feature type="compositionally biased region" description="Polar residues" evidence="1">
    <location>
        <begin position="73"/>
        <end position="82"/>
    </location>
</feature>
<dbReference type="AlphaFoldDB" id="A0A409X8G5"/>
<name>A0A409X8G5_9AGAR</name>
<dbReference type="Proteomes" id="UP000284842">
    <property type="component" value="Unassembled WGS sequence"/>
</dbReference>
<evidence type="ECO:0000256" key="1">
    <source>
        <dbReference type="SAM" id="MobiDB-lite"/>
    </source>
</evidence>